<dbReference type="AlphaFoldDB" id="A0A178HWU0"/>
<evidence type="ECO:0000256" key="1">
    <source>
        <dbReference type="SAM" id="Phobius"/>
    </source>
</evidence>
<organism evidence="2 3">
    <name type="scientific">Devosia elaeis</name>
    <dbReference type="NCBI Taxonomy" id="1770058"/>
    <lineage>
        <taxon>Bacteria</taxon>
        <taxon>Pseudomonadati</taxon>
        <taxon>Pseudomonadota</taxon>
        <taxon>Alphaproteobacteria</taxon>
        <taxon>Hyphomicrobiales</taxon>
        <taxon>Devosiaceae</taxon>
        <taxon>Devosia</taxon>
    </lineage>
</organism>
<reference evidence="2 3" key="1">
    <citation type="submission" date="2016-03" db="EMBL/GenBank/DDBJ databases">
        <title>Genome sequencing of Devosia sp. S37.</title>
        <authorList>
            <person name="Mohd Nor M."/>
        </authorList>
    </citation>
    <scope>NUCLEOTIDE SEQUENCE [LARGE SCALE GENOMIC DNA]</scope>
    <source>
        <strain evidence="2 3">S37</strain>
    </source>
</reference>
<keyword evidence="3" id="KW-1185">Reference proteome</keyword>
<comment type="caution">
    <text evidence="2">The sequence shown here is derived from an EMBL/GenBank/DDBJ whole genome shotgun (WGS) entry which is preliminary data.</text>
</comment>
<keyword evidence="1" id="KW-0812">Transmembrane</keyword>
<keyword evidence="1" id="KW-0472">Membrane</keyword>
<sequence>MPADPDKRSATDRAITERAQGKADRLLLGTSSHGTMLRLAGLVLAFILVGGTIMYLLNPLN</sequence>
<evidence type="ECO:0000313" key="2">
    <source>
        <dbReference type="EMBL" id="OAM77097.1"/>
    </source>
</evidence>
<protein>
    <submittedName>
        <fullName evidence="2">Uncharacterized protein</fullName>
    </submittedName>
</protein>
<keyword evidence="1" id="KW-1133">Transmembrane helix</keyword>
<dbReference type="RefSeq" id="WP_067456078.1">
    <property type="nucleotide sequence ID" value="NZ_LVVY01000086.1"/>
</dbReference>
<dbReference type="EMBL" id="LVVY01000086">
    <property type="protein sequence ID" value="OAM77097.1"/>
    <property type="molecule type" value="Genomic_DNA"/>
</dbReference>
<accession>A0A178HWU0</accession>
<feature type="transmembrane region" description="Helical" evidence="1">
    <location>
        <begin position="36"/>
        <end position="57"/>
    </location>
</feature>
<evidence type="ECO:0000313" key="3">
    <source>
        <dbReference type="Proteomes" id="UP000078389"/>
    </source>
</evidence>
<proteinExistence type="predicted"/>
<name>A0A178HWU0_9HYPH</name>
<gene>
    <name evidence="2" type="ORF">A3840_10705</name>
</gene>
<dbReference type="Proteomes" id="UP000078389">
    <property type="component" value="Unassembled WGS sequence"/>
</dbReference>